<organism evidence="1 2">
    <name type="scientific">Gimesia maris</name>
    <dbReference type="NCBI Taxonomy" id="122"/>
    <lineage>
        <taxon>Bacteria</taxon>
        <taxon>Pseudomonadati</taxon>
        <taxon>Planctomycetota</taxon>
        <taxon>Planctomycetia</taxon>
        <taxon>Planctomycetales</taxon>
        <taxon>Planctomycetaceae</taxon>
        <taxon>Gimesia</taxon>
    </lineage>
</organism>
<gene>
    <name evidence="1" type="ORF">GmarT_18080</name>
</gene>
<evidence type="ECO:0000313" key="2">
    <source>
        <dbReference type="Proteomes" id="UP000322887"/>
    </source>
</evidence>
<proteinExistence type="predicted"/>
<keyword evidence="2" id="KW-1185">Reference proteome</keyword>
<reference evidence="1 2" key="1">
    <citation type="submission" date="2019-08" db="EMBL/GenBank/DDBJ databases">
        <title>Deep-cultivation of Planctomycetes and their phenomic and genomic characterization uncovers novel biology.</title>
        <authorList>
            <person name="Wiegand S."/>
            <person name="Jogler M."/>
            <person name="Boedeker C."/>
            <person name="Pinto D."/>
            <person name="Vollmers J."/>
            <person name="Rivas-Marin E."/>
            <person name="Kohn T."/>
            <person name="Peeters S.H."/>
            <person name="Heuer A."/>
            <person name="Rast P."/>
            <person name="Oberbeckmann S."/>
            <person name="Bunk B."/>
            <person name="Jeske O."/>
            <person name="Meyerdierks A."/>
            <person name="Storesund J.E."/>
            <person name="Kallscheuer N."/>
            <person name="Luecker S."/>
            <person name="Lage O.M."/>
            <person name="Pohl T."/>
            <person name="Merkel B.J."/>
            <person name="Hornburger P."/>
            <person name="Mueller R.-W."/>
            <person name="Bruemmer F."/>
            <person name="Labrenz M."/>
            <person name="Spormann A.M."/>
            <person name="Op den Camp H."/>
            <person name="Overmann J."/>
            <person name="Amann R."/>
            <person name="Jetten M.S.M."/>
            <person name="Mascher T."/>
            <person name="Medema M.H."/>
            <person name="Devos D.P."/>
            <person name="Kaster A.-K."/>
            <person name="Ovreas L."/>
            <person name="Rohde M."/>
            <person name="Galperin M.Y."/>
            <person name="Jogler C."/>
        </authorList>
    </citation>
    <scope>NUCLEOTIDE SEQUENCE [LARGE SCALE GENOMIC DNA]</scope>
    <source>
        <strain evidence="1 2">DSM 8797</strain>
    </source>
</reference>
<name>A0ABX5YJQ7_9PLAN</name>
<evidence type="ECO:0000313" key="1">
    <source>
        <dbReference type="EMBL" id="QEG15947.1"/>
    </source>
</evidence>
<accession>A0ABX5YJQ7</accession>
<dbReference type="EMBL" id="CP042910">
    <property type="protein sequence ID" value="QEG15947.1"/>
    <property type="molecule type" value="Genomic_DNA"/>
</dbReference>
<dbReference type="Proteomes" id="UP000322887">
    <property type="component" value="Chromosome"/>
</dbReference>
<sequence>MQVEIQHILIIYNSGNVLKVIACNALRKSCVHGELTPRALYSRPGMSSQAG</sequence>
<protein>
    <submittedName>
        <fullName evidence="1">Uncharacterized protein</fullName>
    </submittedName>
</protein>